<dbReference type="InterPro" id="IPR011333">
    <property type="entry name" value="SKP1/BTB/POZ_sf"/>
</dbReference>
<gene>
    <name evidence="2" type="ORF">ODALV1_LOCUS20728</name>
</gene>
<evidence type="ECO:0000313" key="2">
    <source>
        <dbReference type="EMBL" id="CAL8124702.1"/>
    </source>
</evidence>
<organism evidence="2 3">
    <name type="scientific">Orchesella dallaii</name>
    <dbReference type="NCBI Taxonomy" id="48710"/>
    <lineage>
        <taxon>Eukaryota</taxon>
        <taxon>Metazoa</taxon>
        <taxon>Ecdysozoa</taxon>
        <taxon>Arthropoda</taxon>
        <taxon>Hexapoda</taxon>
        <taxon>Collembola</taxon>
        <taxon>Entomobryomorpha</taxon>
        <taxon>Entomobryoidea</taxon>
        <taxon>Orchesellidae</taxon>
        <taxon>Orchesellinae</taxon>
        <taxon>Orchesella</taxon>
    </lineage>
</organism>
<dbReference type="PROSITE" id="PS50097">
    <property type="entry name" value="BTB"/>
    <property type="match status" value="1"/>
</dbReference>
<dbReference type="InterPro" id="IPR044714">
    <property type="entry name" value="AtSIBP1-like"/>
</dbReference>
<accession>A0ABP1RBN3</accession>
<dbReference type="EMBL" id="CAXLJM020000068">
    <property type="protein sequence ID" value="CAL8124702.1"/>
    <property type="molecule type" value="Genomic_DNA"/>
</dbReference>
<dbReference type="CDD" id="cd18186">
    <property type="entry name" value="BTB_POZ_ZBTB_KLHL-like"/>
    <property type="match status" value="1"/>
</dbReference>
<evidence type="ECO:0000259" key="1">
    <source>
        <dbReference type="PROSITE" id="PS50097"/>
    </source>
</evidence>
<name>A0ABP1RBN3_9HEXA</name>
<comment type="caution">
    <text evidence="2">The sequence shown here is derived from an EMBL/GenBank/DDBJ whole genome shotgun (WGS) entry which is preliminary data.</text>
</comment>
<dbReference type="PANTHER" id="PTHR46672:SF1">
    <property type="entry name" value="OS08G0103600 PROTEIN"/>
    <property type="match status" value="1"/>
</dbReference>
<keyword evidence="3" id="KW-1185">Reference proteome</keyword>
<protein>
    <recommendedName>
        <fullName evidence="1">BTB domain-containing protein</fullName>
    </recommendedName>
</protein>
<reference evidence="2 3" key="1">
    <citation type="submission" date="2024-08" db="EMBL/GenBank/DDBJ databases">
        <authorList>
            <person name="Cucini C."/>
            <person name="Frati F."/>
        </authorList>
    </citation>
    <scope>NUCLEOTIDE SEQUENCE [LARGE SCALE GENOMIC DNA]</scope>
</reference>
<dbReference type="SMART" id="SM00225">
    <property type="entry name" value="BTB"/>
    <property type="match status" value="1"/>
</dbReference>
<proteinExistence type="predicted"/>
<sequence length="344" mass="39949">MSLYLMKNKTFKARTWVANGKYHVARWKVSVNRLCLLESMMENCNNKLLLRGDLWQNLDKLLKKKPCPFVYTRFREHIRVSTYFLADMSKEGKVELEMTVEYEDKKWNFDFTINSKGVGVMCKKLDSKLKAEFREALYSGEAKTTFKLNFRDVEPLHRILPHDQTAMVSRKLLDLQIQSDVQLVAQNGMKFPCHKAFLAGHSAWFDHLFRMQPEEKIWKFDMTEVGLRAFLKYVYYADTEVPKNNLGIALELLKIGRKYNITLVEKGMQALILEIPTSSLGVETSLRLFCLTRKEKGLENLRAKAIKLMKWNLTKVSESYTLQSIVKGEGSDTIAELDSIGLYK</sequence>
<evidence type="ECO:0000313" key="3">
    <source>
        <dbReference type="Proteomes" id="UP001642540"/>
    </source>
</evidence>
<dbReference type="Pfam" id="PF00651">
    <property type="entry name" value="BTB"/>
    <property type="match status" value="1"/>
</dbReference>
<dbReference type="InterPro" id="IPR000210">
    <property type="entry name" value="BTB/POZ_dom"/>
</dbReference>
<dbReference type="SUPFAM" id="SSF54695">
    <property type="entry name" value="POZ domain"/>
    <property type="match status" value="1"/>
</dbReference>
<dbReference type="Gene3D" id="3.30.710.10">
    <property type="entry name" value="Potassium Channel Kv1.1, Chain A"/>
    <property type="match status" value="1"/>
</dbReference>
<dbReference type="Proteomes" id="UP001642540">
    <property type="component" value="Unassembled WGS sequence"/>
</dbReference>
<dbReference type="PANTHER" id="PTHR46672">
    <property type="entry name" value="OS08G0495500 PROTEIN-RELATED"/>
    <property type="match status" value="1"/>
</dbReference>
<feature type="domain" description="BTB" evidence="1">
    <location>
        <begin position="179"/>
        <end position="243"/>
    </location>
</feature>